<dbReference type="CDD" id="cd00067">
    <property type="entry name" value="GAL4"/>
    <property type="match status" value="1"/>
</dbReference>
<evidence type="ECO:0000256" key="1">
    <source>
        <dbReference type="ARBA" id="ARBA00022723"/>
    </source>
</evidence>
<evidence type="ECO:0000256" key="3">
    <source>
        <dbReference type="SAM" id="MobiDB-lite"/>
    </source>
</evidence>
<dbReference type="PROSITE" id="PS50048">
    <property type="entry name" value="ZN2_CY6_FUNGAL_2"/>
    <property type="match status" value="1"/>
</dbReference>
<accession>W4KDW7</accession>
<name>W4KDW7_HETIT</name>
<dbReference type="Pfam" id="PF04082">
    <property type="entry name" value="Fungal_trans"/>
    <property type="match status" value="1"/>
</dbReference>
<keyword evidence="2" id="KW-0539">Nucleus</keyword>
<dbReference type="SUPFAM" id="SSF57701">
    <property type="entry name" value="Zn2/Cys6 DNA-binding domain"/>
    <property type="match status" value="1"/>
</dbReference>
<dbReference type="InterPro" id="IPR050987">
    <property type="entry name" value="AtrR-like"/>
</dbReference>
<dbReference type="GO" id="GO:0000981">
    <property type="term" value="F:DNA-binding transcription factor activity, RNA polymerase II-specific"/>
    <property type="evidence" value="ECO:0007669"/>
    <property type="project" value="InterPro"/>
</dbReference>
<dbReference type="Proteomes" id="UP000030671">
    <property type="component" value="Unassembled WGS sequence"/>
</dbReference>
<dbReference type="PANTHER" id="PTHR46910">
    <property type="entry name" value="TRANSCRIPTION FACTOR PDR1"/>
    <property type="match status" value="1"/>
</dbReference>
<dbReference type="GO" id="GO:0006351">
    <property type="term" value="P:DNA-templated transcription"/>
    <property type="evidence" value="ECO:0007669"/>
    <property type="project" value="InterPro"/>
</dbReference>
<dbReference type="GeneID" id="20675195"/>
<dbReference type="Gene3D" id="4.10.240.10">
    <property type="entry name" value="Zn(2)-C6 fungal-type DNA-binding domain"/>
    <property type="match status" value="1"/>
</dbReference>
<keyword evidence="1" id="KW-0479">Metal-binding</keyword>
<dbReference type="SMART" id="SM00066">
    <property type="entry name" value="GAL4"/>
    <property type="match status" value="1"/>
</dbReference>
<sequence length="919" mass="103330">MSSSEGENNDDGPHSHTSKKRRVQISRTCDQCRSRKVPCNDSQATLDGKCDNCTYEDLECTYNQLIKKRGPPKAYIDGLETRHRKLEELIRKLFPDADFSEELGPSIEPYSWSQDRVPGGDFLATANRASPVRVSSPEPPSYIPTAGPSHLSVSGDNGYEPIQLLENKLSGLTLEPSEDRFMGESSTVHILQQVKDFGSEYAGREVDERINALRRGGETGPLSEALQQWELSHDELSFPEPDLMREFINLFFEHIHIFIPILHRPTFEKAIADGLHFRDKGFAGVALLVCATGSRHSDDPRALLEGTNNRHSAGWKWFVQVRRLRRLIFGAPRLYDLQMSALSLLFMYGCSPPQACWIMAGVTIRQAQDVGAHRKKAYASTRNMTDEMWKRAFWCIVFLDRLTSGLLGRPCAMQDEDMDVDLPVECDDEYWDNPNPTLAFKQPPEISPNISYFIYLLKLHRIQNVALRTLYATNKSKHLRANTNPRWEQDVVIALDSELNKYIDSLPDHLRWDPTRENLVHLKQSACLYASYYAVQILVHRPFIMSTRKSSLQSFPSLAICTNAARACSHVLDIMRRRTGIRMSPNFQGPAFVAGIFLLVNVWGRKKSGMSVDTAKEMKDVHLCMQVLKDSETRWPVAGRLVDLLSELAFAGGLPPLQPSPPSLKRGRNPEDASSRRTASSSYQPPFLDPPSSMSSSNPIDVMNDGSSVDFGSTEWLLPPVDQMRMFATAQAPTMSHTSAYSYATLPEHSDELQHIPVDWRSQEFQPMVQEPSLDPLLHFYNMQDAIQTPSFGHVPLNYANTDPFLHGTSQIPPVGPMGGGESLPLDLSNFGDLPPNLQLNFYPDLNVHPNLKSPISDQAHDTENVENILQGMPELGNNELRAMWASMPAGVMADDWRTYISKLANTTSDTIYSHPENS</sequence>
<dbReference type="InterPro" id="IPR036864">
    <property type="entry name" value="Zn2-C6_fun-type_DNA-bd_sf"/>
</dbReference>
<feature type="region of interest" description="Disordered" evidence="3">
    <location>
        <begin position="656"/>
        <end position="705"/>
    </location>
</feature>
<proteinExistence type="predicted"/>
<evidence type="ECO:0000313" key="5">
    <source>
        <dbReference type="EMBL" id="ETW83510.1"/>
    </source>
</evidence>
<dbReference type="SMART" id="SM00906">
    <property type="entry name" value="Fungal_trans"/>
    <property type="match status" value="1"/>
</dbReference>
<dbReference type="CDD" id="cd12148">
    <property type="entry name" value="fungal_TF_MHR"/>
    <property type="match status" value="1"/>
</dbReference>
<dbReference type="PANTHER" id="PTHR46910:SF38">
    <property type="entry name" value="ZN(2)-C6 FUNGAL-TYPE DOMAIN-CONTAINING PROTEIN"/>
    <property type="match status" value="1"/>
</dbReference>
<reference evidence="5 6" key="1">
    <citation type="journal article" date="2012" name="New Phytol.">
        <title>Insight into trade-off between wood decay and parasitism from the genome of a fungal forest pathogen.</title>
        <authorList>
            <person name="Olson A."/>
            <person name="Aerts A."/>
            <person name="Asiegbu F."/>
            <person name="Belbahri L."/>
            <person name="Bouzid O."/>
            <person name="Broberg A."/>
            <person name="Canback B."/>
            <person name="Coutinho P.M."/>
            <person name="Cullen D."/>
            <person name="Dalman K."/>
            <person name="Deflorio G."/>
            <person name="van Diepen L.T."/>
            <person name="Dunand C."/>
            <person name="Duplessis S."/>
            <person name="Durling M."/>
            <person name="Gonthier P."/>
            <person name="Grimwood J."/>
            <person name="Fossdal C.G."/>
            <person name="Hansson D."/>
            <person name="Henrissat B."/>
            <person name="Hietala A."/>
            <person name="Himmelstrand K."/>
            <person name="Hoffmeister D."/>
            <person name="Hogberg N."/>
            <person name="James T.Y."/>
            <person name="Karlsson M."/>
            <person name="Kohler A."/>
            <person name="Kues U."/>
            <person name="Lee Y.H."/>
            <person name="Lin Y.C."/>
            <person name="Lind M."/>
            <person name="Lindquist E."/>
            <person name="Lombard V."/>
            <person name="Lucas S."/>
            <person name="Lunden K."/>
            <person name="Morin E."/>
            <person name="Murat C."/>
            <person name="Park J."/>
            <person name="Raffaello T."/>
            <person name="Rouze P."/>
            <person name="Salamov A."/>
            <person name="Schmutz J."/>
            <person name="Solheim H."/>
            <person name="Stahlberg J."/>
            <person name="Velez H."/>
            <person name="de Vries R.P."/>
            <person name="Wiebenga A."/>
            <person name="Woodward S."/>
            <person name="Yakovlev I."/>
            <person name="Garbelotto M."/>
            <person name="Martin F."/>
            <person name="Grigoriev I.V."/>
            <person name="Stenlid J."/>
        </authorList>
    </citation>
    <scope>NUCLEOTIDE SEQUENCE [LARGE SCALE GENOMIC DNA]</scope>
    <source>
        <strain evidence="5 6">TC 32-1</strain>
    </source>
</reference>
<dbReference type="KEGG" id="hir:HETIRDRAFT_439821"/>
<feature type="region of interest" description="Disordered" evidence="3">
    <location>
        <begin position="1"/>
        <end position="25"/>
    </location>
</feature>
<gene>
    <name evidence="5" type="ORF">HETIRDRAFT_439821</name>
</gene>
<dbReference type="AlphaFoldDB" id="W4KDW7"/>
<evidence type="ECO:0000313" key="6">
    <source>
        <dbReference type="Proteomes" id="UP000030671"/>
    </source>
</evidence>
<feature type="domain" description="Zn(2)-C6 fungal-type" evidence="4">
    <location>
        <begin position="28"/>
        <end position="62"/>
    </location>
</feature>
<dbReference type="InterPro" id="IPR007219">
    <property type="entry name" value="XnlR_reg_dom"/>
</dbReference>
<dbReference type="EMBL" id="KI925457">
    <property type="protein sequence ID" value="ETW83510.1"/>
    <property type="molecule type" value="Genomic_DNA"/>
</dbReference>
<dbReference type="GO" id="GO:0008270">
    <property type="term" value="F:zinc ion binding"/>
    <property type="evidence" value="ECO:0007669"/>
    <property type="project" value="InterPro"/>
</dbReference>
<dbReference type="eggNOG" id="ENOG502QSY2">
    <property type="taxonomic scope" value="Eukaryota"/>
</dbReference>
<dbReference type="OrthoDB" id="4456959at2759"/>
<feature type="compositionally biased region" description="Polar residues" evidence="3">
    <location>
        <begin position="692"/>
        <end position="705"/>
    </location>
</feature>
<organism evidence="5 6">
    <name type="scientific">Heterobasidion irregulare (strain TC 32-1)</name>
    <dbReference type="NCBI Taxonomy" id="747525"/>
    <lineage>
        <taxon>Eukaryota</taxon>
        <taxon>Fungi</taxon>
        <taxon>Dikarya</taxon>
        <taxon>Basidiomycota</taxon>
        <taxon>Agaricomycotina</taxon>
        <taxon>Agaricomycetes</taxon>
        <taxon>Russulales</taxon>
        <taxon>Bondarzewiaceae</taxon>
        <taxon>Heterobasidion</taxon>
        <taxon>Heterobasidion annosum species complex</taxon>
    </lineage>
</organism>
<keyword evidence="6" id="KW-1185">Reference proteome</keyword>
<dbReference type="PROSITE" id="PS00463">
    <property type="entry name" value="ZN2_CY6_FUNGAL_1"/>
    <property type="match status" value="1"/>
</dbReference>
<dbReference type="InParanoid" id="W4KDW7"/>
<protein>
    <recommendedName>
        <fullName evidence="4">Zn(2)-C6 fungal-type domain-containing protein</fullName>
    </recommendedName>
</protein>
<dbReference type="RefSeq" id="XP_009545755.1">
    <property type="nucleotide sequence ID" value="XM_009547460.1"/>
</dbReference>
<dbReference type="GO" id="GO:0003677">
    <property type="term" value="F:DNA binding"/>
    <property type="evidence" value="ECO:0007669"/>
    <property type="project" value="InterPro"/>
</dbReference>
<dbReference type="InterPro" id="IPR001138">
    <property type="entry name" value="Zn2Cys6_DnaBD"/>
</dbReference>
<evidence type="ECO:0000259" key="4">
    <source>
        <dbReference type="PROSITE" id="PS50048"/>
    </source>
</evidence>
<dbReference type="HOGENOM" id="CLU_006019_2_2_1"/>
<evidence type="ECO:0000256" key="2">
    <source>
        <dbReference type="ARBA" id="ARBA00023242"/>
    </source>
</evidence>